<evidence type="ECO:0000313" key="2">
    <source>
        <dbReference type="EMBL" id="KAI9635155.1"/>
    </source>
</evidence>
<protein>
    <submittedName>
        <fullName evidence="2">Uncharacterized protein</fullName>
    </submittedName>
</protein>
<keyword evidence="3" id="KW-1185">Reference proteome</keyword>
<dbReference type="RefSeq" id="XP_052944932.1">
    <property type="nucleotide sequence ID" value="XM_053092632.1"/>
</dbReference>
<gene>
    <name evidence="2" type="ORF">MKK02DRAFT_43833</name>
</gene>
<evidence type="ECO:0000256" key="1">
    <source>
        <dbReference type="SAM" id="MobiDB-lite"/>
    </source>
</evidence>
<feature type="compositionally biased region" description="Polar residues" evidence="1">
    <location>
        <begin position="266"/>
        <end position="298"/>
    </location>
</feature>
<reference evidence="2" key="1">
    <citation type="journal article" date="2022" name="G3 (Bethesda)">
        <title>High quality genome of the basidiomycete yeast Dioszegia hungarica PDD-24b-2 isolated from cloud water.</title>
        <authorList>
            <person name="Jarrige D."/>
            <person name="Haridas S."/>
            <person name="Bleykasten-Grosshans C."/>
            <person name="Joly M."/>
            <person name="Nadalig T."/>
            <person name="Sancelme M."/>
            <person name="Vuilleumier S."/>
            <person name="Grigoriev I.V."/>
            <person name="Amato P."/>
            <person name="Bringel F."/>
        </authorList>
    </citation>
    <scope>NUCLEOTIDE SEQUENCE</scope>
    <source>
        <strain evidence="2">PDD-24b-2</strain>
    </source>
</reference>
<dbReference type="GeneID" id="77731837"/>
<feature type="region of interest" description="Disordered" evidence="1">
    <location>
        <begin position="408"/>
        <end position="432"/>
    </location>
</feature>
<dbReference type="AlphaFoldDB" id="A0AA38H6Q4"/>
<feature type="compositionally biased region" description="Low complexity" evidence="1">
    <location>
        <begin position="208"/>
        <end position="247"/>
    </location>
</feature>
<comment type="caution">
    <text evidence="2">The sequence shown here is derived from an EMBL/GenBank/DDBJ whole genome shotgun (WGS) entry which is preliminary data.</text>
</comment>
<dbReference type="EMBL" id="JAKWFO010000005">
    <property type="protein sequence ID" value="KAI9635155.1"/>
    <property type="molecule type" value="Genomic_DNA"/>
</dbReference>
<feature type="region of interest" description="Disordered" evidence="1">
    <location>
        <begin position="208"/>
        <end position="390"/>
    </location>
</feature>
<name>A0AA38H6Q4_9TREE</name>
<evidence type="ECO:0000313" key="3">
    <source>
        <dbReference type="Proteomes" id="UP001164286"/>
    </source>
</evidence>
<feature type="compositionally biased region" description="Acidic residues" evidence="1">
    <location>
        <begin position="145"/>
        <end position="161"/>
    </location>
</feature>
<accession>A0AA38H6Q4</accession>
<feature type="compositionally biased region" description="Basic and acidic residues" evidence="1">
    <location>
        <begin position="334"/>
        <end position="347"/>
    </location>
</feature>
<feature type="compositionally biased region" description="Acidic residues" evidence="1">
    <location>
        <begin position="375"/>
        <end position="387"/>
    </location>
</feature>
<feature type="region of interest" description="Disordered" evidence="1">
    <location>
        <begin position="103"/>
        <end position="161"/>
    </location>
</feature>
<dbReference type="PANTHER" id="PTHR40635:SF1">
    <property type="match status" value="1"/>
</dbReference>
<organism evidence="2 3">
    <name type="scientific">Dioszegia hungarica</name>
    <dbReference type="NCBI Taxonomy" id="4972"/>
    <lineage>
        <taxon>Eukaryota</taxon>
        <taxon>Fungi</taxon>
        <taxon>Dikarya</taxon>
        <taxon>Basidiomycota</taxon>
        <taxon>Agaricomycotina</taxon>
        <taxon>Tremellomycetes</taxon>
        <taxon>Tremellales</taxon>
        <taxon>Bulleribasidiaceae</taxon>
        <taxon>Dioszegia</taxon>
    </lineage>
</organism>
<dbReference type="Proteomes" id="UP001164286">
    <property type="component" value="Unassembled WGS sequence"/>
</dbReference>
<feature type="compositionally biased region" description="Low complexity" evidence="1">
    <location>
        <begin position="115"/>
        <end position="141"/>
    </location>
</feature>
<proteinExistence type="predicted"/>
<dbReference type="PANTHER" id="PTHR40635">
    <property type="match status" value="1"/>
</dbReference>
<sequence>MSFSSRNAYYLRVSNYRTIPLFLYLDERHVDWMSDVVLQRVMAALQPRMKDLLQEAWARQSKSGAGEKAGKHKVHVDRGEGYQYCYWLRGTTRTEVILLKQKTFSLRPPTPPPASKSAESPARARTSTARSRTRSRSVSQRPADEESNFGDPEERDDDDEDVKPVLPEEAEVNIKDYKPDVSVTYKGFGTSSLQLVLIIEPWPPLPSSSYAPPSSRLSTRSASVASTSARSRTAASRSSRSGMSGSRFTDTAPLEPTSVEPVNVANMRNASRSISTTPQPNSRRGGTASATPFSTSGTPGPYAPGASSRRSGTPLFLPGPRDTPFDMDEEDEEAHEKYTAALREGRVRLPSVSRPAGSGDDLGKSARRSLKRQIEEEEDEGYDDEPDGMDKMGERLVRASEMEEGVVRVTGGWEERAVGEGSEVLGREEAGE</sequence>